<dbReference type="CDD" id="cd06225">
    <property type="entry name" value="HAMP"/>
    <property type="match status" value="1"/>
</dbReference>
<dbReference type="EMBL" id="VDGG01000016">
    <property type="protein sequence ID" value="TQR15336.1"/>
    <property type="molecule type" value="Genomic_DNA"/>
</dbReference>
<dbReference type="PROSITE" id="PS50887">
    <property type="entry name" value="GGDEF"/>
    <property type="match status" value="1"/>
</dbReference>
<dbReference type="InterPro" id="IPR003660">
    <property type="entry name" value="HAMP_dom"/>
</dbReference>
<gene>
    <name evidence="10" type="ORF">FG383_09540</name>
</gene>
<evidence type="ECO:0000256" key="6">
    <source>
        <dbReference type="SAM" id="Phobius"/>
    </source>
</evidence>
<dbReference type="SMART" id="SM00267">
    <property type="entry name" value="GGDEF"/>
    <property type="match status" value="1"/>
</dbReference>
<evidence type="ECO:0000259" key="8">
    <source>
        <dbReference type="PROSITE" id="PS50885"/>
    </source>
</evidence>
<dbReference type="SUPFAM" id="SSF158472">
    <property type="entry name" value="HAMP domain-like"/>
    <property type="match status" value="1"/>
</dbReference>
<organism evidence="10 11">
    <name type="scientific">Psychrobacillus soli</name>
    <dbReference type="NCBI Taxonomy" id="1543965"/>
    <lineage>
        <taxon>Bacteria</taxon>
        <taxon>Bacillati</taxon>
        <taxon>Bacillota</taxon>
        <taxon>Bacilli</taxon>
        <taxon>Bacillales</taxon>
        <taxon>Bacillaceae</taxon>
        <taxon>Psychrobacillus</taxon>
    </lineage>
</organism>
<evidence type="ECO:0000256" key="3">
    <source>
        <dbReference type="ARBA" id="ARBA00022692"/>
    </source>
</evidence>
<dbReference type="SUPFAM" id="SSF55073">
    <property type="entry name" value="Nucleotide cyclase"/>
    <property type="match status" value="1"/>
</dbReference>
<dbReference type="InterPro" id="IPR043128">
    <property type="entry name" value="Rev_trsase/Diguanyl_cyclase"/>
</dbReference>
<comment type="subcellular location">
    <subcellularLocation>
        <location evidence="1">Cell membrane</location>
        <topology evidence="1">Multi-pass membrane protein</topology>
    </subcellularLocation>
</comment>
<dbReference type="Pfam" id="PF00990">
    <property type="entry name" value="GGDEF"/>
    <property type="match status" value="1"/>
</dbReference>
<name>A0A544TD39_9BACI</name>
<dbReference type="OrthoDB" id="9759607at2"/>
<dbReference type="Gene3D" id="3.30.450.20">
    <property type="entry name" value="PAS domain"/>
    <property type="match status" value="2"/>
</dbReference>
<dbReference type="NCBIfam" id="TIGR00254">
    <property type="entry name" value="GGDEF"/>
    <property type="match status" value="1"/>
</dbReference>
<proteinExistence type="predicted"/>
<evidence type="ECO:0000313" key="11">
    <source>
        <dbReference type="Proteomes" id="UP000318937"/>
    </source>
</evidence>
<keyword evidence="11" id="KW-1185">Reference proteome</keyword>
<dbReference type="InterPro" id="IPR001633">
    <property type="entry name" value="EAL_dom"/>
</dbReference>
<keyword evidence="4 6" id="KW-1133">Transmembrane helix</keyword>
<keyword evidence="3 6" id="KW-0812">Transmembrane</keyword>
<dbReference type="AlphaFoldDB" id="A0A544TD39"/>
<feature type="domain" description="GGDEF" evidence="9">
    <location>
        <begin position="388"/>
        <end position="521"/>
    </location>
</feature>
<evidence type="ECO:0000313" key="10">
    <source>
        <dbReference type="EMBL" id="TQR15336.1"/>
    </source>
</evidence>
<dbReference type="PROSITE" id="PS50885">
    <property type="entry name" value="HAMP"/>
    <property type="match status" value="1"/>
</dbReference>
<evidence type="ECO:0000256" key="5">
    <source>
        <dbReference type="ARBA" id="ARBA00023136"/>
    </source>
</evidence>
<dbReference type="Pfam" id="PF02743">
    <property type="entry name" value="dCache_1"/>
    <property type="match status" value="1"/>
</dbReference>
<feature type="domain" description="EAL" evidence="7">
    <location>
        <begin position="530"/>
        <end position="784"/>
    </location>
</feature>
<dbReference type="Gene3D" id="3.30.70.270">
    <property type="match status" value="1"/>
</dbReference>
<dbReference type="InterPro" id="IPR033479">
    <property type="entry name" value="dCache_1"/>
</dbReference>
<dbReference type="Pfam" id="PF00672">
    <property type="entry name" value="HAMP"/>
    <property type="match status" value="1"/>
</dbReference>
<dbReference type="Gene3D" id="3.20.20.450">
    <property type="entry name" value="EAL domain"/>
    <property type="match status" value="1"/>
</dbReference>
<evidence type="ECO:0000256" key="2">
    <source>
        <dbReference type="ARBA" id="ARBA00022475"/>
    </source>
</evidence>
<dbReference type="PANTHER" id="PTHR44757">
    <property type="entry name" value="DIGUANYLATE CYCLASE DGCP"/>
    <property type="match status" value="1"/>
</dbReference>
<dbReference type="InterPro" id="IPR052155">
    <property type="entry name" value="Biofilm_reg_signaling"/>
</dbReference>
<accession>A0A544TD39</accession>
<dbReference type="SUPFAM" id="SSF141868">
    <property type="entry name" value="EAL domain-like"/>
    <property type="match status" value="1"/>
</dbReference>
<dbReference type="InterPro" id="IPR029151">
    <property type="entry name" value="Sensor-like_sf"/>
</dbReference>
<sequence>MKIKSIKFWATTLIVFICIITMCLFILLSYRNLNESLEQQYKNEAESVLMQTFLSFGHQFSTVENTLDQLSQSLLLLNDYSSSQDKIASMLEERQKDVTVNGKIMYGLVNGEYYRGIYKDIPASYHPEEQAWYKLAMQNPGEVFWTEPYLDYVTQEIIITASKSVMSSKGILGVIALDLNLLEMSNQISNSKIGEDGLVLLLSNNGTILANRDNHMIGETLFGMQYAKMLKDTEENYVSYTIQDKDYILRSHPIVQNDMSIVTAISKEEITRNLLNRHLPILIIGLFCLLLFGVIAYFAALRGVRPLKKLGKLMVSVENGNYDVQAKVYDYEEIERLANGFNSMITAIKTREEKINHLASYDSLTGLLNRRSLQELLTASLKNDQSERLKAVIFVDLDNFKTVNDTLGHSFGDKLITEVAKKLNALASTNKEVARISGDEFIVVLHDLESIKQAKSLAEEIIRQFDMPIKIESRILNVTASIGVSLYPLHATTSEELLMLADMAMYEAKSYGKNGYRIFDEGMKQQLEEKFKIELGIQVCLDKDGFELFFQPLVKTDEGRIASVEALLRTKSPALSMYNTLQIIQVAEMTGQIVEIDKWVLKQACSTIQKINGNTERPVSIAVNISAVHIMQQDFVANIREIIEASGVCPNWIELEITETSLMQSFDLNKQKLEDLQKLGISIHLDDFGTGYSSLSYLNSLPINHVKIDKSFVDGMLQSEKDGKFIETIIKLAHTMGLRVVAEGVEHKEQFDMLRSYNCELIQGYYISKPVNYDEINNLLRQKQQA</sequence>
<keyword evidence="2" id="KW-1003">Cell membrane</keyword>
<dbReference type="SUPFAM" id="SSF103190">
    <property type="entry name" value="Sensory domain-like"/>
    <property type="match status" value="1"/>
</dbReference>
<dbReference type="InterPro" id="IPR000160">
    <property type="entry name" value="GGDEF_dom"/>
</dbReference>
<dbReference type="CDD" id="cd12913">
    <property type="entry name" value="PDC1_MCP_like"/>
    <property type="match status" value="1"/>
</dbReference>
<evidence type="ECO:0000259" key="7">
    <source>
        <dbReference type="PROSITE" id="PS50883"/>
    </source>
</evidence>
<dbReference type="PANTHER" id="PTHR44757:SF2">
    <property type="entry name" value="BIOFILM ARCHITECTURE MAINTENANCE PROTEIN MBAA"/>
    <property type="match status" value="1"/>
</dbReference>
<comment type="caution">
    <text evidence="10">The sequence shown here is derived from an EMBL/GenBank/DDBJ whole genome shotgun (WGS) entry which is preliminary data.</text>
</comment>
<dbReference type="Pfam" id="PF00563">
    <property type="entry name" value="EAL"/>
    <property type="match status" value="1"/>
</dbReference>
<reference evidence="10 11" key="1">
    <citation type="submission" date="2019-05" db="EMBL/GenBank/DDBJ databases">
        <title>Psychrobacillus vulpis sp. nov., a new species isolated from feces of a red fox that inhabits in The Tablas de Daimiel Natural Park, Albacete, Spain.</title>
        <authorList>
            <person name="Rodriguez M."/>
            <person name="Reina J.C."/>
            <person name="Bejar V."/>
            <person name="Llamas I."/>
        </authorList>
    </citation>
    <scope>NUCLEOTIDE SEQUENCE [LARGE SCALE GENOMIC DNA]</scope>
    <source>
        <strain evidence="10 11">NHI-2</strain>
    </source>
</reference>
<feature type="transmembrane region" description="Helical" evidence="6">
    <location>
        <begin position="6"/>
        <end position="30"/>
    </location>
</feature>
<protein>
    <submittedName>
        <fullName evidence="10">EAL domain-containing protein</fullName>
    </submittedName>
</protein>
<keyword evidence="5 6" id="KW-0472">Membrane</keyword>
<dbReference type="SMART" id="SM00304">
    <property type="entry name" value="HAMP"/>
    <property type="match status" value="1"/>
</dbReference>
<evidence type="ECO:0000256" key="4">
    <source>
        <dbReference type="ARBA" id="ARBA00022989"/>
    </source>
</evidence>
<dbReference type="InterPro" id="IPR029787">
    <property type="entry name" value="Nucleotide_cyclase"/>
</dbReference>
<dbReference type="InterPro" id="IPR035919">
    <property type="entry name" value="EAL_sf"/>
</dbReference>
<dbReference type="GO" id="GO:0007165">
    <property type="term" value="P:signal transduction"/>
    <property type="evidence" value="ECO:0007669"/>
    <property type="project" value="InterPro"/>
</dbReference>
<evidence type="ECO:0000259" key="9">
    <source>
        <dbReference type="PROSITE" id="PS50887"/>
    </source>
</evidence>
<dbReference type="Gene3D" id="1.10.8.500">
    <property type="entry name" value="HAMP domain in histidine kinase"/>
    <property type="match status" value="1"/>
</dbReference>
<dbReference type="GO" id="GO:0005886">
    <property type="term" value="C:plasma membrane"/>
    <property type="evidence" value="ECO:0007669"/>
    <property type="project" value="UniProtKB-SubCell"/>
</dbReference>
<dbReference type="CDD" id="cd01948">
    <property type="entry name" value="EAL"/>
    <property type="match status" value="1"/>
</dbReference>
<dbReference type="SMART" id="SM00052">
    <property type="entry name" value="EAL"/>
    <property type="match status" value="1"/>
</dbReference>
<dbReference type="RefSeq" id="WP_142607184.1">
    <property type="nucleotide sequence ID" value="NZ_VDGG01000016.1"/>
</dbReference>
<dbReference type="Proteomes" id="UP000318937">
    <property type="component" value="Unassembled WGS sequence"/>
</dbReference>
<dbReference type="PROSITE" id="PS50883">
    <property type="entry name" value="EAL"/>
    <property type="match status" value="1"/>
</dbReference>
<feature type="domain" description="HAMP" evidence="8">
    <location>
        <begin position="301"/>
        <end position="353"/>
    </location>
</feature>
<dbReference type="CDD" id="cd01949">
    <property type="entry name" value="GGDEF"/>
    <property type="match status" value="1"/>
</dbReference>
<feature type="transmembrane region" description="Helical" evidence="6">
    <location>
        <begin position="279"/>
        <end position="300"/>
    </location>
</feature>
<evidence type="ECO:0000256" key="1">
    <source>
        <dbReference type="ARBA" id="ARBA00004651"/>
    </source>
</evidence>
<dbReference type="CDD" id="cd12912">
    <property type="entry name" value="PDC2_MCP_like"/>
    <property type="match status" value="1"/>
</dbReference>